<accession>A0A5K1K7I8</accession>
<proteinExistence type="predicted"/>
<organism evidence="2">
    <name type="scientific">Ganoderma boninense</name>
    <dbReference type="NCBI Taxonomy" id="34458"/>
    <lineage>
        <taxon>Eukaryota</taxon>
        <taxon>Fungi</taxon>
        <taxon>Dikarya</taxon>
        <taxon>Basidiomycota</taxon>
        <taxon>Agaricomycotina</taxon>
        <taxon>Agaricomycetes</taxon>
        <taxon>Polyporales</taxon>
        <taxon>Polyporaceae</taxon>
        <taxon>Ganoderma</taxon>
    </lineage>
</organism>
<evidence type="ECO:0000313" key="2">
    <source>
        <dbReference type="EMBL" id="VWP02524.1"/>
    </source>
</evidence>
<sequence length="115" mass="12617">MSAFKFRGLDAALLESAHFQAVTCVLDKPSLGMAPEVYQEIRASVSHILHLGWPINLQAPLTSFEGPLMGLRGLINLARDAQELGPVTLLYGSSLGIFRNYKETTYPRKCQSLPA</sequence>
<dbReference type="Pfam" id="PF07993">
    <property type="entry name" value="NAD_binding_4"/>
    <property type="match status" value="1"/>
</dbReference>
<dbReference type="EMBL" id="LR730285">
    <property type="protein sequence ID" value="VWP02524.1"/>
    <property type="molecule type" value="Genomic_DNA"/>
</dbReference>
<dbReference type="InterPro" id="IPR013120">
    <property type="entry name" value="FAR_NAD-bd"/>
</dbReference>
<evidence type="ECO:0000259" key="1">
    <source>
        <dbReference type="Pfam" id="PF07993"/>
    </source>
</evidence>
<feature type="domain" description="Thioester reductase (TE)" evidence="1">
    <location>
        <begin position="17"/>
        <end position="106"/>
    </location>
</feature>
<name>A0A5K1K7I8_9APHY</name>
<protein>
    <submittedName>
        <fullName evidence="2">N/A</fullName>
    </submittedName>
</protein>
<gene>
    <name evidence="2" type="primary">Q2VLJ2</name>
</gene>
<dbReference type="Gene3D" id="3.40.50.720">
    <property type="entry name" value="NAD(P)-binding Rossmann-like Domain"/>
    <property type="match status" value="1"/>
</dbReference>
<dbReference type="AlphaFoldDB" id="A0A5K1K7I8"/>
<reference evidence="2" key="1">
    <citation type="submission" date="2019-10" db="EMBL/GenBank/DDBJ databases">
        <authorList>
            <person name="Nor Muhammad N."/>
        </authorList>
    </citation>
    <scope>NUCLEOTIDE SEQUENCE</scope>
</reference>